<dbReference type="InterPro" id="IPR040911">
    <property type="entry name" value="Exostosin_GT47"/>
</dbReference>
<dbReference type="EMBL" id="AWWV01014033">
    <property type="protein sequence ID" value="OMO59119.1"/>
    <property type="molecule type" value="Genomic_DNA"/>
</dbReference>
<keyword evidence="7" id="KW-0436">Ligase</keyword>
<proteinExistence type="inferred from homology"/>
<keyword evidence="10" id="KW-0067">ATP-binding</keyword>
<evidence type="ECO:0000256" key="3">
    <source>
        <dbReference type="ARBA" id="ARBA00008276"/>
    </source>
</evidence>
<accession>A0A1R3GM44</accession>
<dbReference type="EC" id="6.3.2.17" evidence="4"/>
<evidence type="ECO:0000256" key="1">
    <source>
        <dbReference type="ARBA" id="ARBA00001944"/>
    </source>
</evidence>
<dbReference type="InterPro" id="IPR018109">
    <property type="entry name" value="Folylpolyglutamate_synth_CS"/>
</dbReference>
<dbReference type="GO" id="GO:0005524">
    <property type="term" value="F:ATP binding"/>
    <property type="evidence" value="ECO:0007669"/>
    <property type="project" value="UniProtKB-KW"/>
</dbReference>
<dbReference type="OrthoDB" id="5212574at2759"/>
<evidence type="ECO:0000256" key="5">
    <source>
        <dbReference type="ARBA" id="ARBA00018660"/>
    </source>
</evidence>
<evidence type="ECO:0000256" key="7">
    <source>
        <dbReference type="ARBA" id="ARBA00022598"/>
    </source>
</evidence>
<evidence type="ECO:0000256" key="9">
    <source>
        <dbReference type="ARBA" id="ARBA00022741"/>
    </source>
</evidence>
<evidence type="ECO:0000313" key="17">
    <source>
        <dbReference type="EMBL" id="OMO59119.1"/>
    </source>
</evidence>
<gene>
    <name evidence="17" type="ORF">CCACVL1_25063</name>
</gene>
<keyword evidence="15" id="KW-0732">Signal</keyword>
<dbReference type="GO" id="GO:0004326">
    <property type="term" value="F:tetrahydrofolylpolyglutamate synthase activity"/>
    <property type="evidence" value="ECO:0007669"/>
    <property type="project" value="UniProtKB-EC"/>
</dbReference>
<evidence type="ECO:0000256" key="10">
    <source>
        <dbReference type="ARBA" id="ARBA00022840"/>
    </source>
</evidence>
<comment type="cofactor">
    <cofactor evidence="1">
        <name>a monovalent cation</name>
        <dbReference type="ChEBI" id="CHEBI:60242"/>
    </cofactor>
</comment>
<evidence type="ECO:0000256" key="2">
    <source>
        <dbReference type="ARBA" id="ARBA00005150"/>
    </source>
</evidence>
<organism evidence="17 18">
    <name type="scientific">Corchorus capsularis</name>
    <name type="common">Jute</name>
    <dbReference type="NCBI Taxonomy" id="210143"/>
    <lineage>
        <taxon>Eukaryota</taxon>
        <taxon>Viridiplantae</taxon>
        <taxon>Streptophyta</taxon>
        <taxon>Embryophyta</taxon>
        <taxon>Tracheophyta</taxon>
        <taxon>Spermatophyta</taxon>
        <taxon>Magnoliopsida</taxon>
        <taxon>eudicotyledons</taxon>
        <taxon>Gunneridae</taxon>
        <taxon>Pentapetalae</taxon>
        <taxon>rosids</taxon>
        <taxon>malvids</taxon>
        <taxon>Malvales</taxon>
        <taxon>Malvaceae</taxon>
        <taxon>Grewioideae</taxon>
        <taxon>Apeibeae</taxon>
        <taxon>Corchorus</taxon>
    </lineage>
</organism>
<dbReference type="SUPFAM" id="SSF53244">
    <property type="entry name" value="MurD-like peptide ligases, peptide-binding domain"/>
    <property type="match status" value="1"/>
</dbReference>
<evidence type="ECO:0000256" key="8">
    <source>
        <dbReference type="ARBA" id="ARBA00022723"/>
    </source>
</evidence>
<evidence type="ECO:0000256" key="13">
    <source>
        <dbReference type="ARBA" id="ARBA00030876"/>
    </source>
</evidence>
<feature type="chain" id="PRO_5012729289" description="Folylpolyglutamate synthase" evidence="15">
    <location>
        <begin position="25"/>
        <end position="803"/>
    </location>
</feature>
<dbReference type="InterPro" id="IPR036565">
    <property type="entry name" value="Mur-like_cat_sf"/>
</dbReference>
<comment type="pathway">
    <text evidence="2">Cofactor biosynthesis; tetrahydrofolylpolyglutamate biosynthesis.</text>
</comment>
<dbReference type="GO" id="GO:0005829">
    <property type="term" value="C:cytosol"/>
    <property type="evidence" value="ECO:0007669"/>
    <property type="project" value="TreeGrafter"/>
</dbReference>
<keyword evidence="18" id="KW-1185">Reference proteome</keyword>
<evidence type="ECO:0000313" key="18">
    <source>
        <dbReference type="Proteomes" id="UP000188268"/>
    </source>
</evidence>
<evidence type="ECO:0000256" key="14">
    <source>
        <dbReference type="ARBA" id="ARBA00047493"/>
    </source>
</evidence>
<dbReference type="SUPFAM" id="SSF53623">
    <property type="entry name" value="MurD-like peptide ligases, catalytic domain"/>
    <property type="match status" value="1"/>
</dbReference>
<dbReference type="InterPro" id="IPR001645">
    <property type="entry name" value="Folylpolyglutamate_synth"/>
</dbReference>
<evidence type="ECO:0000256" key="11">
    <source>
        <dbReference type="ARBA" id="ARBA00022842"/>
    </source>
</evidence>
<dbReference type="PANTHER" id="PTHR11136:SF16">
    <property type="entry name" value="FOLYLPOLYGLUTAMATE SYNTHASE"/>
    <property type="match status" value="1"/>
</dbReference>
<dbReference type="Pfam" id="PF03016">
    <property type="entry name" value="Exostosin_GT47"/>
    <property type="match status" value="1"/>
</dbReference>
<dbReference type="PROSITE" id="PS01012">
    <property type="entry name" value="FOLYLPOLYGLU_SYNT_2"/>
    <property type="match status" value="1"/>
</dbReference>
<keyword evidence="6" id="KW-0554">One-carbon metabolism</keyword>
<dbReference type="InterPro" id="IPR036615">
    <property type="entry name" value="Mur_ligase_C_dom_sf"/>
</dbReference>
<keyword evidence="9" id="KW-0547">Nucleotide-binding</keyword>
<dbReference type="PANTHER" id="PTHR11136">
    <property type="entry name" value="FOLYLPOLYGLUTAMATE SYNTHASE-RELATED"/>
    <property type="match status" value="1"/>
</dbReference>
<dbReference type="FunFam" id="3.90.190.20:FF:000011">
    <property type="entry name" value="Folylpolyglutamate synthase"/>
    <property type="match status" value="1"/>
</dbReference>
<comment type="caution">
    <text evidence="17">The sequence shown here is derived from an EMBL/GenBank/DDBJ whole genome shotgun (WGS) entry which is preliminary data.</text>
</comment>
<dbReference type="OMA" id="WQEIAVF"/>
<protein>
    <recommendedName>
        <fullName evidence="5">Folylpolyglutamate synthase</fullName>
        <ecNumber evidence="4">6.3.2.17</ecNumber>
    </recommendedName>
    <alternativeName>
        <fullName evidence="13">Folylpoly-gamma-glutamate synthetase</fullName>
    </alternativeName>
    <alternativeName>
        <fullName evidence="12">Tetrahydrofolylpolyglutamate synthase</fullName>
    </alternativeName>
</protein>
<dbReference type="AlphaFoldDB" id="A0A1R3GM44"/>
<dbReference type="GO" id="GO:0006730">
    <property type="term" value="P:one-carbon metabolic process"/>
    <property type="evidence" value="ECO:0007669"/>
    <property type="project" value="UniProtKB-KW"/>
</dbReference>
<dbReference type="Gene3D" id="3.40.1190.10">
    <property type="entry name" value="Mur-like, catalytic domain"/>
    <property type="match status" value="1"/>
</dbReference>
<sequence length="803" mass="89910">MSLRLDFLCFFFFFFASFVSLSTSSPYLSANILPQNYQKMLKNFRIYTYPPPETLSFDSKVESLFYSSLLHSSFITHNPEEAHLFFIPYAFNSQVSPRAAAYVVSDYRTQYIYWNRTLGADHFFLSCLGVGHGSDRNVVELKKNSVQISCFPTTAGLFIPHKDVSLPPLANVHAPAHAPGSKTTNHLGYVRYNWVKESTLVEQLLADPEFLVESEPSDQVTYEERLAISKFCLFENGPDISAIGEAMSFGCVPVVITDRPIQDLPLMDLLTWQKLAVFVGTSGGAREIKRVLGRVVVEEFEEMSASAVVASGSTESAAARYESTLEALSSLITKKSRADKSNKGDRFDLLFDYLKGSTCTFTESILRHCGFRTGLFTSPHLIDVRERFRLDGVEINEEKFLEYFWWCYDRLKEKTNDDMPMPTYFRFLALLAFKIFAEEKVDVAILEVGLGGKFDATNVVQTPTVCGVSSLGYDHMEILGNTLGEIAGEKAGIFKHGIPAFTVPQPDEAMRVLEEKASKLNVPLQVAHPLDASLLNGQKLALEGEHQYLNAGLAVALCSTWLQRTGHPITNLNETGRLPEQFIKGLTTASLQGRAQIVHDQFTDIESPGDLVFYLDGAHSPESMEACARWFSLCIKEDNQQHSEERFKKDTAQILLFNCMSVRDPQLLLPRLMRTCTSHGVSFKKALFVPNISVYNKVGSNAVPTIDPQVDLSWQFALQRVWENLVQGDKGGEASNTDQVCEEVKDDTGMSVRSCKNSSVFSSLPLAIKWLRDTAQKDRFVRFQVLVTGSLHLVGDVLRLIKK</sequence>
<dbReference type="Proteomes" id="UP000188268">
    <property type="component" value="Unassembled WGS sequence"/>
</dbReference>
<evidence type="ECO:0000256" key="15">
    <source>
        <dbReference type="SAM" id="SignalP"/>
    </source>
</evidence>
<dbReference type="GO" id="GO:0046872">
    <property type="term" value="F:metal ion binding"/>
    <property type="evidence" value="ECO:0007669"/>
    <property type="project" value="UniProtKB-KW"/>
</dbReference>
<feature type="domain" description="Exostosin GT47" evidence="16">
    <location>
        <begin position="42"/>
        <end position="279"/>
    </location>
</feature>
<feature type="signal peptide" evidence="15">
    <location>
        <begin position="1"/>
        <end position="24"/>
    </location>
</feature>
<keyword evidence="11" id="KW-0460">Magnesium</keyword>
<dbReference type="GO" id="GO:0005739">
    <property type="term" value="C:mitochondrion"/>
    <property type="evidence" value="ECO:0007669"/>
    <property type="project" value="TreeGrafter"/>
</dbReference>
<reference evidence="17 18" key="1">
    <citation type="submission" date="2013-09" db="EMBL/GenBank/DDBJ databases">
        <title>Corchorus capsularis genome sequencing.</title>
        <authorList>
            <person name="Alam M."/>
            <person name="Haque M.S."/>
            <person name="Islam M.S."/>
            <person name="Emdad E.M."/>
            <person name="Islam M.M."/>
            <person name="Ahmed B."/>
            <person name="Halim A."/>
            <person name="Hossen Q.M.M."/>
            <person name="Hossain M.Z."/>
            <person name="Ahmed R."/>
            <person name="Khan M.M."/>
            <person name="Islam R."/>
            <person name="Rashid M.M."/>
            <person name="Khan S.A."/>
            <person name="Rahman M.S."/>
            <person name="Alam M."/>
        </authorList>
    </citation>
    <scope>NUCLEOTIDE SEQUENCE [LARGE SCALE GENOMIC DNA]</scope>
    <source>
        <strain evidence="18">cv. CVL-1</strain>
        <tissue evidence="17">Whole seedling</tissue>
    </source>
</reference>
<evidence type="ECO:0000256" key="6">
    <source>
        <dbReference type="ARBA" id="ARBA00022563"/>
    </source>
</evidence>
<dbReference type="FunFam" id="3.40.1190.10:FF:000008">
    <property type="entry name" value="Folylpolyglutamate synthase"/>
    <property type="match status" value="1"/>
</dbReference>
<keyword evidence="8" id="KW-0479">Metal-binding</keyword>
<evidence type="ECO:0000256" key="12">
    <source>
        <dbReference type="ARBA" id="ARBA00030592"/>
    </source>
</evidence>
<dbReference type="NCBIfam" id="TIGR01499">
    <property type="entry name" value="folC"/>
    <property type="match status" value="1"/>
</dbReference>
<name>A0A1R3GM44_COCAP</name>
<evidence type="ECO:0000256" key="4">
    <source>
        <dbReference type="ARBA" id="ARBA00013025"/>
    </source>
</evidence>
<dbReference type="Gramene" id="OMO59119">
    <property type="protein sequence ID" value="OMO59119"/>
    <property type="gene ID" value="CCACVL1_25063"/>
</dbReference>
<comment type="similarity">
    <text evidence="3">Belongs to the folylpolyglutamate synthase family.</text>
</comment>
<dbReference type="Gene3D" id="3.90.190.20">
    <property type="entry name" value="Mur ligase, C-terminal domain"/>
    <property type="match status" value="1"/>
</dbReference>
<dbReference type="STRING" id="210143.A0A1R3GM44"/>
<evidence type="ECO:0000259" key="16">
    <source>
        <dbReference type="Pfam" id="PF03016"/>
    </source>
</evidence>
<comment type="catalytic activity">
    <reaction evidence="14">
        <text>(6S)-5,6,7,8-tetrahydrofolyl-(gamma-L-Glu)(n) + L-glutamate + ATP = (6S)-5,6,7,8-tetrahydrofolyl-(gamma-L-Glu)(n+1) + ADP + phosphate + H(+)</text>
        <dbReference type="Rhea" id="RHEA:10580"/>
        <dbReference type="Rhea" id="RHEA-COMP:14738"/>
        <dbReference type="Rhea" id="RHEA-COMP:14740"/>
        <dbReference type="ChEBI" id="CHEBI:15378"/>
        <dbReference type="ChEBI" id="CHEBI:29985"/>
        <dbReference type="ChEBI" id="CHEBI:30616"/>
        <dbReference type="ChEBI" id="CHEBI:43474"/>
        <dbReference type="ChEBI" id="CHEBI:141005"/>
        <dbReference type="ChEBI" id="CHEBI:456216"/>
        <dbReference type="EC" id="6.3.2.17"/>
    </reaction>
</comment>